<dbReference type="PROSITE" id="PS00629">
    <property type="entry name" value="IMP_1"/>
    <property type="match status" value="1"/>
</dbReference>
<keyword evidence="5" id="KW-0378">Hydrolase</keyword>
<accession>A0ABD5U2C2</accession>
<feature type="compositionally biased region" description="Basic and acidic residues" evidence="10">
    <location>
        <begin position="1"/>
        <end position="29"/>
    </location>
</feature>
<dbReference type="GO" id="GO:0046872">
    <property type="term" value="F:metal ion binding"/>
    <property type="evidence" value="ECO:0007669"/>
    <property type="project" value="UniProtKB-KW"/>
</dbReference>
<dbReference type="PANTHER" id="PTHR20854">
    <property type="entry name" value="INOSITOL MONOPHOSPHATASE"/>
    <property type="match status" value="1"/>
</dbReference>
<evidence type="ECO:0000256" key="2">
    <source>
        <dbReference type="ARBA" id="ARBA00001946"/>
    </source>
</evidence>
<sequence>MEDHPNADRDGSDVADADGRRPLGRRDSLGDVVEQSSTAPRTQSDDADPTLDELATVATRAVRASGDYLRDAFRGDELDAEYGTDDVKADADRAAEERIRSVLRESFADHAFHGEESGRDGDHRFRWVVDPLDGTNNFASGLPSFATAVCVLRDGEPVVSAIYEPLPDSLYVARRGEGATVNGERLAAGSDVPLDRGTVSFVRGLSAVRDPELAALGDRIEAALRPRCKRVVQTWSPCVDWGLLARGGIEGIVCLRPEVYEQHAGELLAEESGVRSHGRGVEGLYVGAGDDATLSELRDAVESAR</sequence>
<dbReference type="EC" id="3.1.3.11" evidence="3"/>
<gene>
    <name evidence="11" type="ORF">ACFQEV_13795</name>
</gene>
<evidence type="ECO:0000256" key="10">
    <source>
        <dbReference type="SAM" id="MobiDB-lite"/>
    </source>
</evidence>
<reference evidence="11 12" key="1">
    <citation type="journal article" date="2019" name="Int. J. Syst. Evol. Microbiol.">
        <title>The Global Catalogue of Microorganisms (GCM) 10K type strain sequencing project: providing services to taxonomists for standard genome sequencing and annotation.</title>
        <authorList>
            <consortium name="The Broad Institute Genomics Platform"/>
            <consortium name="The Broad Institute Genome Sequencing Center for Infectious Disease"/>
            <person name="Wu L."/>
            <person name="Ma J."/>
        </authorList>
    </citation>
    <scope>NUCLEOTIDE SEQUENCE [LARGE SCALE GENOMIC DNA]</scope>
    <source>
        <strain evidence="11 12">YIM 94188</strain>
    </source>
</reference>
<feature type="region of interest" description="Disordered" evidence="10">
    <location>
        <begin position="1"/>
        <end position="50"/>
    </location>
</feature>
<keyword evidence="12" id="KW-1185">Reference proteome</keyword>
<evidence type="ECO:0000256" key="4">
    <source>
        <dbReference type="ARBA" id="ARBA00022723"/>
    </source>
</evidence>
<evidence type="ECO:0000256" key="5">
    <source>
        <dbReference type="ARBA" id="ARBA00022801"/>
    </source>
</evidence>
<comment type="caution">
    <text evidence="11">The sequence shown here is derived from an EMBL/GenBank/DDBJ whole genome shotgun (WGS) entry which is preliminary data.</text>
</comment>
<name>A0ABD5U2C2_9EURY</name>
<evidence type="ECO:0000313" key="12">
    <source>
        <dbReference type="Proteomes" id="UP001596408"/>
    </source>
</evidence>
<feature type="binding site" evidence="9">
    <location>
        <position position="130"/>
    </location>
    <ligand>
        <name>Mg(2+)</name>
        <dbReference type="ChEBI" id="CHEBI:18420"/>
        <label>1</label>
        <note>catalytic</note>
    </ligand>
</feature>
<dbReference type="CDD" id="cd01637">
    <property type="entry name" value="IMPase_like"/>
    <property type="match status" value="1"/>
</dbReference>
<keyword evidence="6 9" id="KW-0460">Magnesium</keyword>
<keyword evidence="7" id="KW-0119">Carbohydrate metabolism</keyword>
<dbReference type="SUPFAM" id="SSF56655">
    <property type="entry name" value="Carbohydrate phosphatase"/>
    <property type="match status" value="1"/>
</dbReference>
<dbReference type="RefSeq" id="WP_379697076.1">
    <property type="nucleotide sequence ID" value="NZ_JBHSXH010000015.1"/>
</dbReference>
<comment type="similarity">
    <text evidence="8">Belongs to the inositol monophosphatase superfamily. FBPase class 4 family.</text>
</comment>
<evidence type="ECO:0000256" key="9">
    <source>
        <dbReference type="PIRSR" id="PIRSR600760-2"/>
    </source>
</evidence>
<evidence type="ECO:0000256" key="3">
    <source>
        <dbReference type="ARBA" id="ARBA00013093"/>
    </source>
</evidence>
<dbReference type="PANTHER" id="PTHR20854:SF4">
    <property type="entry name" value="INOSITOL-1-MONOPHOSPHATASE-RELATED"/>
    <property type="match status" value="1"/>
</dbReference>
<dbReference type="Proteomes" id="UP001596408">
    <property type="component" value="Unassembled WGS sequence"/>
</dbReference>
<evidence type="ECO:0000313" key="11">
    <source>
        <dbReference type="EMBL" id="MFC6826056.1"/>
    </source>
</evidence>
<dbReference type="GO" id="GO:0042132">
    <property type="term" value="F:fructose 1,6-bisphosphate 1-phosphatase activity"/>
    <property type="evidence" value="ECO:0007669"/>
    <property type="project" value="UniProtKB-EC"/>
</dbReference>
<dbReference type="InterPro" id="IPR000760">
    <property type="entry name" value="Inositol_monophosphatase-like"/>
</dbReference>
<feature type="binding site" evidence="9">
    <location>
        <position position="133"/>
    </location>
    <ligand>
        <name>Mg(2+)</name>
        <dbReference type="ChEBI" id="CHEBI:18420"/>
        <label>1</label>
        <note>catalytic</note>
    </ligand>
</feature>
<evidence type="ECO:0000256" key="6">
    <source>
        <dbReference type="ARBA" id="ARBA00022842"/>
    </source>
</evidence>
<evidence type="ECO:0000256" key="1">
    <source>
        <dbReference type="ARBA" id="ARBA00001273"/>
    </source>
</evidence>
<dbReference type="Gene3D" id="3.40.190.80">
    <property type="match status" value="1"/>
</dbReference>
<dbReference type="FunFam" id="3.30.540.10:FF:000003">
    <property type="entry name" value="Inositol-1-monophosphatase"/>
    <property type="match status" value="1"/>
</dbReference>
<evidence type="ECO:0000256" key="7">
    <source>
        <dbReference type="ARBA" id="ARBA00023277"/>
    </source>
</evidence>
<evidence type="ECO:0000256" key="8">
    <source>
        <dbReference type="ARBA" id="ARBA00038103"/>
    </source>
</evidence>
<feature type="binding site" evidence="9">
    <location>
        <position position="115"/>
    </location>
    <ligand>
        <name>Mg(2+)</name>
        <dbReference type="ChEBI" id="CHEBI:18420"/>
        <label>1</label>
        <note>catalytic</note>
    </ligand>
</feature>
<organism evidence="11 12">
    <name type="scientific">Halopelagius fulvigenes</name>
    <dbReference type="NCBI Taxonomy" id="1198324"/>
    <lineage>
        <taxon>Archaea</taxon>
        <taxon>Methanobacteriati</taxon>
        <taxon>Methanobacteriota</taxon>
        <taxon>Stenosarchaea group</taxon>
        <taxon>Halobacteria</taxon>
        <taxon>Halobacteriales</taxon>
        <taxon>Haloferacaceae</taxon>
    </lineage>
</organism>
<comment type="cofactor">
    <cofactor evidence="2 9">
        <name>Mg(2+)</name>
        <dbReference type="ChEBI" id="CHEBI:18420"/>
    </cofactor>
</comment>
<dbReference type="AlphaFoldDB" id="A0ABD5U2C2"/>
<keyword evidence="4 9" id="KW-0479">Metal-binding</keyword>
<dbReference type="EMBL" id="JBHSXH010000015">
    <property type="protein sequence ID" value="MFC6826056.1"/>
    <property type="molecule type" value="Genomic_DNA"/>
</dbReference>
<comment type="catalytic activity">
    <reaction evidence="1">
        <text>beta-D-fructose 1,6-bisphosphate + H2O = beta-D-fructose 6-phosphate + phosphate</text>
        <dbReference type="Rhea" id="RHEA:11064"/>
        <dbReference type="ChEBI" id="CHEBI:15377"/>
        <dbReference type="ChEBI" id="CHEBI:32966"/>
        <dbReference type="ChEBI" id="CHEBI:43474"/>
        <dbReference type="ChEBI" id="CHEBI:57634"/>
        <dbReference type="EC" id="3.1.3.11"/>
    </reaction>
</comment>
<dbReference type="InterPro" id="IPR020583">
    <property type="entry name" value="Inositol_monoP_metal-BS"/>
</dbReference>
<dbReference type="Pfam" id="PF00459">
    <property type="entry name" value="Inositol_P"/>
    <property type="match status" value="1"/>
</dbReference>
<protein>
    <recommendedName>
        <fullName evidence="3">fructose-bisphosphatase</fullName>
        <ecNumber evidence="3">3.1.3.11</ecNumber>
    </recommendedName>
</protein>
<dbReference type="Gene3D" id="3.30.540.10">
    <property type="entry name" value="Fructose-1,6-Bisphosphatase, subunit A, domain 1"/>
    <property type="match status" value="1"/>
</dbReference>
<dbReference type="PRINTS" id="PR00377">
    <property type="entry name" value="IMPHPHTASES"/>
</dbReference>
<feature type="binding site" evidence="9">
    <location>
        <position position="132"/>
    </location>
    <ligand>
        <name>Mg(2+)</name>
        <dbReference type="ChEBI" id="CHEBI:18420"/>
        <label>1</label>
        <note>catalytic</note>
    </ligand>
</feature>
<proteinExistence type="inferred from homology"/>